<name>A0A0K1PSK1_9BACT</name>
<feature type="compositionally biased region" description="Low complexity" evidence="1">
    <location>
        <begin position="19"/>
        <end position="29"/>
    </location>
</feature>
<dbReference type="Proteomes" id="UP000064967">
    <property type="component" value="Chromosome"/>
</dbReference>
<feature type="region of interest" description="Disordered" evidence="1">
    <location>
        <begin position="16"/>
        <end position="51"/>
    </location>
</feature>
<organism evidence="2 3">
    <name type="scientific">Labilithrix luteola</name>
    <dbReference type="NCBI Taxonomy" id="1391654"/>
    <lineage>
        <taxon>Bacteria</taxon>
        <taxon>Pseudomonadati</taxon>
        <taxon>Myxococcota</taxon>
        <taxon>Polyangia</taxon>
        <taxon>Polyangiales</taxon>
        <taxon>Labilitrichaceae</taxon>
        <taxon>Labilithrix</taxon>
    </lineage>
</organism>
<gene>
    <name evidence="2" type="ORF">AKJ09_03177</name>
</gene>
<evidence type="ECO:0000313" key="3">
    <source>
        <dbReference type="Proteomes" id="UP000064967"/>
    </source>
</evidence>
<dbReference type="KEGG" id="llu:AKJ09_03177"/>
<protein>
    <submittedName>
        <fullName evidence="2">Uncharacterized protein</fullName>
    </submittedName>
</protein>
<evidence type="ECO:0000313" key="2">
    <source>
        <dbReference type="EMBL" id="AKU96513.1"/>
    </source>
</evidence>
<dbReference type="AlphaFoldDB" id="A0A0K1PSK1"/>
<dbReference type="EMBL" id="CP012333">
    <property type="protein sequence ID" value="AKU96513.1"/>
    <property type="molecule type" value="Genomic_DNA"/>
</dbReference>
<dbReference type="STRING" id="1391654.AKJ09_03177"/>
<feature type="compositionally biased region" description="Polar residues" evidence="1">
    <location>
        <begin position="30"/>
        <end position="41"/>
    </location>
</feature>
<evidence type="ECO:0000256" key="1">
    <source>
        <dbReference type="SAM" id="MobiDB-lite"/>
    </source>
</evidence>
<proteinExistence type="predicted"/>
<sequence length="143" mass="14489">MYLAGFLAAAITACTGAESSQPSTPSSSTNGDSDPPSTNHEASADGGFANGCSPEAPIRYVVGPIGDPFGPNEYDSCEPLPGACADAGLVNEEVSDIASTCDCVIAEKKKAINDAGETSCPGRGPVYCDVLEDGTLRLRCSPP</sequence>
<accession>A0A0K1PSK1</accession>
<keyword evidence="3" id="KW-1185">Reference proteome</keyword>
<reference evidence="2 3" key="1">
    <citation type="submission" date="2015-08" db="EMBL/GenBank/DDBJ databases">
        <authorList>
            <person name="Babu N.S."/>
            <person name="Beckwith C.J."/>
            <person name="Beseler K.G."/>
            <person name="Brison A."/>
            <person name="Carone J.V."/>
            <person name="Caskin T.P."/>
            <person name="Diamond M."/>
            <person name="Durham M.E."/>
            <person name="Foxe J.M."/>
            <person name="Go M."/>
            <person name="Henderson B.A."/>
            <person name="Jones I.B."/>
            <person name="McGettigan J.A."/>
            <person name="Micheletti S.J."/>
            <person name="Nasrallah M.E."/>
            <person name="Ortiz D."/>
            <person name="Piller C.R."/>
            <person name="Privatt S.R."/>
            <person name="Schneider S.L."/>
            <person name="Sharp S."/>
            <person name="Smith T.C."/>
            <person name="Stanton J.D."/>
            <person name="Ullery H.E."/>
            <person name="Wilson R.J."/>
            <person name="Serrano M.G."/>
            <person name="Buck G."/>
            <person name="Lee V."/>
            <person name="Wang Y."/>
            <person name="Carvalho R."/>
            <person name="Voegtly L."/>
            <person name="Shi R."/>
            <person name="Duckworth R."/>
            <person name="Johnson A."/>
            <person name="Loviza R."/>
            <person name="Walstead R."/>
            <person name="Shah Z."/>
            <person name="Kiflezghi M."/>
            <person name="Wade K."/>
            <person name="Ball S.L."/>
            <person name="Bradley K.W."/>
            <person name="Asai D.J."/>
            <person name="Bowman C.A."/>
            <person name="Russell D.A."/>
            <person name="Pope W.H."/>
            <person name="Jacobs-Sera D."/>
            <person name="Hendrix R.W."/>
            <person name="Hatfull G.F."/>
        </authorList>
    </citation>
    <scope>NUCLEOTIDE SEQUENCE [LARGE SCALE GENOMIC DNA]</scope>
    <source>
        <strain evidence="2 3">DSM 27648</strain>
    </source>
</reference>